<dbReference type="PANTHER" id="PTHR21240">
    <property type="entry name" value="2-AMINO-3-CARBOXYLMUCONATE-6-SEMIALDEHYDE DECARBOXYLASE"/>
    <property type="match status" value="1"/>
</dbReference>
<accession>A0ABR6NBJ9</accession>
<proteinExistence type="predicted"/>
<dbReference type="InterPro" id="IPR006680">
    <property type="entry name" value="Amidohydro-rel"/>
</dbReference>
<evidence type="ECO:0000313" key="3">
    <source>
        <dbReference type="EMBL" id="MBB5984661.1"/>
    </source>
</evidence>
<organism evidence="3 4">
    <name type="scientific">Sphingobium lignivorans</name>
    <dbReference type="NCBI Taxonomy" id="2735886"/>
    <lineage>
        <taxon>Bacteria</taxon>
        <taxon>Pseudomonadati</taxon>
        <taxon>Pseudomonadota</taxon>
        <taxon>Alphaproteobacteria</taxon>
        <taxon>Sphingomonadales</taxon>
        <taxon>Sphingomonadaceae</taxon>
        <taxon>Sphingobium</taxon>
    </lineage>
</organism>
<dbReference type="EMBL" id="JACHKA010000001">
    <property type="protein sequence ID" value="MBB5984661.1"/>
    <property type="molecule type" value="Genomic_DNA"/>
</dbReference>
<dbReference type="Pfam" id="PF04909">
    <property type="entry name" value="Amidohydro_2"/>
    <property type="match status" value="1"/>
</dbReference>
<dbReference type="Proteomes" id="UP001138540">
    <property type="component" value="Unassembled WGS sequence"/>
</dbReference>
<sequence length="346" mass="38348">MTKMRKIATEEAWTIPEVAAALRDVSRGPSQSLDKLLVGGIYDPPADASGYSAMNFLDGLLDIEEKRLPEMDALGVDMHLLSLTAPGVQMFDADTATDLAALANDRLAEVCRKRPDRFSGLASFAPQSPKRAAKEMERAINELKLNGFILNSHTHGEYLDDPKYWPCLEAAEALDACIYIHPRAASDTLKGPLQDYGMDSAMWGYGVEVGTHVVRMMAGGVFDAFPKLKICIGHMGEAIPFWIWRINFMNSRAQKIGRAPKTKLSIAEYFQQNFVVTTSGVEDPLALRYTIDKIGIDNVLWSIDYPYQPQKPAVDFMDAAPVTEAERHALYHGNAERIFHIAPLAD</sequence>
<protein>
    <submittedName>
        <fullName evidence="3">2,3-dihydroxybenzoate decarboxylase/5-carboxyvanillate decarboxylase</fullName>
        <ecNumber evidence="3">4.1.1.46</ecNumber>
    </submittedName>
</protein>
<dbReference type="PANTHER" id="PTHR21240:SF30">
    <property type="entry name" value="AMIDOHYDROLASE-RELATED DOMAIN-CONTAINING PROTEIN-RELATED"/>
    <property type="match status" value="1"/>
</dbReference>
<name>A0ABR6NBJ9_9SPHN</name>
<dbReference type="SUPFAM" id="SSF51556">
    <property type="entry name" value="Metallo-dependent hydrolases"/>
    <property type="match status" value="1"/>
</dbReference>
<keyword evidence="1 3" id="KW-0456">Lyase</keyword>
<dbReference type="EC" id="4.1.1.46" evidence="3"/>
<dbReference type="InterPro" id="IPR032466">
    <property type="entry name" value="Metal_Hydrolase"/>
</dbReference>
<evidence type="ECO:0000256" key="1">
    <source>
        <dbReference type="ARBA" id="ARBA00023239"/>
    </source>
</evidence>
<dbReference type="GO" id="GO:0050150">
    <property type="term" value="F:o-pyrocatechuate decarboxylase activity"/>
    <property type="evidence" value="ECO:0007669"/>
    <property type="project" value="UniProtKB-EC"/>
</dbReference>
<evidence type="ECO:0000259" key="2">
    <source>
        <dbReference type="Pfam" id="PF04909"/>
    </source>
</evidence>
<feature type="domain" description="Amidohydrolase-related" evidence="2">
    <location>
        <begin position="63"/>
        <end position="340"/>
    </location>
</feature>
<keyword evidence="4" id="KW-1185">Reference proteome</keyword>
<reference evidence="3 4" key="1">
    <citation type="submission" date="2020-08" db="EMBL/GenBank/DDBJ databases">
        <title>Exploring microbial biodiversity for novel pathways involved in the catabolism of aromatic compounds derived from lignin.</title>
        <authorList>
            <person name="Elkins J."/>
        </authorList>
    </citation>
    <scope>NUCLEOTIDE SEQUENCE [LARGE SCALE GENOMIC DNA]</scope>
    <source>
        <strain evidence="3 4">B1D3A</strain>
    </source>
</reference>
<dbReference type="RefSeq" id="WP_260394621.1">
    <property type="nucleotide sequence ID" value="NZ_JACHKA010000001.1"/>
</dbReference>
<dbReference type="Gene3D" id="3.20.20.140">
    <property type="entry name" value="Metal-dependent hydrolases"/>
    <property type="match status" value="1"/>
</dbReference>
<evidence type="ECO:0000313" key="4">
    <source>
        <dbReference type="Proteomes" id="UP001138540"/>
    </source>
</evidence>
<comment type="caution">
    <text evidence="3">The sequence shown here is derived from an EMBL/GenBank/DDBJ whole genome shotgun (WGS) entry which is preliminary data.</text>
</comment>
<dbReference type="InterPro" id="IPR032465">
    <property type="entry name" value="ACMSD"/>
</dbReference>
<gene>
    <name evidence="3" type="ORF">HNP60_000635</name>
</gene>